<feature type="transmembrane region" description="Helical" evidence="1">
    <location>
        <begin position="24"/>
        <end position="51"/>
    </location>
</feature>
<evidence type="ECO:0000313" key="3">
    <source>
        <dbReference type="Proteomes" id="UP000255355"/>
    </source>
</evidence>
<dbReference type="Proteomes" id="UP000255355">
    <property type="component" value="Unassembled WGS sequence"/>
</dbReference>
<keyword evidence="1" id="KW-0472">Membrane</keyword>
<feature type="non-terminal residue" evidence="2">
    <location>
        <position position="1"/>
    </location>
</feature>
<keyword evidence="1" id="KW-0812">Transmembrane</keyword>
<evidence type="ECO:0000256" key="1">
    <source>
        <dbReference type="SAM" id="Phobius"/>
    </source>
</evidence>
<dbReference type="AlphaFoldDB" id="A0A370GBZ1"/>
<name>A0A370GBZ1_9NOCA</name>
<reference evidence="2 3" key="1">
    <citation type="submission" date="2018-07" db="EMBL/GenBank/DDBJ databases">
        <title>Genomic Encyclopedia of Type Strains, Phase IV (KMG-IV): sequencing the most valuable type-strain genomes for metagenomic binning, comparative biology and taxonomic classification.</title>
        <authorList>
            <person name="Goeker M."/>
        </authorList>
    </citation>
    <scope>NUCLEOTIDE SEQUENCE [LARGE SCALE GENOMIC DNA]</scope>
    <source>
        <strain evidence="2 3">DSM 44952</strain>
    </source>
</reference>
<proteinExistence type="predicted"/>
<keyword evidence="3" id="KW-1185">Reference proteome</keyword>
<organism evidence="2 3">
    <name type="scientific">Nocardia mexicana</name>
    <dbReference type="NCBI Taxonomy" id="279262"/>
    <lineage>
        <taxon>Bacteria</taxon>
        <taxon>Bacillati</taxon>
        <taxon>Actinomycetota</taxon>
        <taxon>Actinomycetes</taxon>
        <taxon>Mycobacteriales</taxon>
        <taxon>Nocardiaceae</taxon>
        <taxon>Nocardia</taxon>
    </lineage>
</organism>
<evidence type="ECO:0008006" key="4">
    <source>
        <dbReference type="Google" id="ProtNLM"/>
    </source>
</evidence>
<protein>
    <recommendedName>
        <fullName evidence="4">MFS transporter</fullName>
    </recommendedName>
</protein>
<accession>A0A370GBZ1</accession>
<dbReference type="RefSeq" id="WP_211339614.1">
    <property type="nucleotide sequence ID" value="NZ_QQAZ01000037.1"/>
</dbReference>
<dbReference type="EMBL" id="QQAZ01000037">
    <property type="protein sequence ID" value="RDI41298.1"/>
    <property type="molecule type" value="Genomic_DNA"/>
</dbReference>
<sequence>AAASSHLDPSAPGMAELLERAREAFIVGMQWTSIIAAILVAAAAAVAWFVIPSHRERPRVETTERSTS</sequence>
<gene>
    <name evidence="2" type="ORF">DFR68_1371</name>
</gene>
<evidence type="ECO:0000313" key="2">
    <source>
        <dbReference type="EMBL" id="RDI41298.1"/>
    </source>
</evidence>
<keyword evidence="1" id="KW-1133">Transmembrane helix</keyword>
<comment type="caution">
    <text evidence="2">The sequence shown here is derived from an EMBL/GenBank/DDBJ whole genome shotgun (WGS) entry which is preliminary data.</text>
</comment>